<dbReference type="Gene3D" id="3.40.30.10">
    <property type="entry name" value="Glutaredoxin"/>
    <property type="match status" value="1"/>
</dbReference>
<reference evidence="2" key="1">
    <citation type="submission" date="2020-02" db="EMBL/GenBank/DDBJ databases">
        <authorList>
            <person name="Meier V. D."/>
        </authorList>
    </citation>
    <scope>NUCLEOTIDE SEQUENCE</scope>
    <source>
        <strain evidence="2">AVDCRST_MAG70</strain>
    </source>
</reference>
<dbReference type="InterPro" id="IPR011042">
    <property type="entry name" value="6-blade_b-propeller_TolB-like"/>
</dbReference>
<evidence type="ECO:0000256" key="1">
    <source>
        <dbReference type="ARBA" id="ARBA00022737"/>
    </source>
</evidence>
<sequence length="445" mass="46962">MEVATRYARQVAVIGVHSPKFSAERDPANLAAALERHDVAYPVVADPDLTLWNQYAIRAWPTLVAVDARGRVVARHEGEIALPDLLESLRPLRGPDGFVAGDAPEDASGDEPALANTLRYPAGILADAARDLLVIADTGHHRLVVASLDGQIRFTLGDGVPGLVDGTGDRVRFRWPRGMAMLPDGRLAVADTGNHALRLIDLGAHTTETVAGTGEQARHRMSGPGAARETPMASPWAVAWFAGELWVAAAGTHQLLALDLEKGTLRPAAGSGAEGLHDGPLAEAAFAQPSGLAVAGGRLYVAEAESSAIRQVDPATGRVRRLVGRGLFDWGDRDGVGDTVRLQHPLGLAADPDDARPILSIADTYNGRIKRLESETRTVARVFGGGDREQGEMGDEDGVGTAARLRSPAALAVAGDRVFVTDTDNGVVRVGDLATGRMNVLRLEP</sequence>
<dbReference type="InterPro" id="IPR001258">
    <property type="entry name" value="NHL_repeat"/>
</dbReference>
<proteinExistence type="predicted"/>
<dbReference type="SUPFAM" id="SSF101898">
    <property type="entry name" value="NHL repeat"/>
    <property type="match status" value="1"/>
</dbReference>
<dbReference type="AlphaFoldDB" id="A0A6J4UI76"/>
<dbReference type="Gene3D" id="2.120.10.30">
    <property type="entry name" value="TolB, C-terminal domain"/>
    <property type="match status" value="2"/>
</dbReference>
<evidence type="ECO:0008006" key="3">
    <source>
        <dbReference type="Google" id="ProtNLM"/>
    </source>
</evidence>
<dbReference type="EMBL" id="CADCWH010000142">
    <property type="protein sequence ID" value="CAA9551088.1"/>
    <property type="molecule type" value="Genomic_DNA"/>
</dbReference>
<name>A0A6J4UI76_9BACT</name>
<evidence type="ECO:0000313" key="2">
    <source>
        <dbReference type="EMBL" id="CAA9551088.1"/>
    </source>
</evidence>
<dbReference type="SUPFAM" id="SSF52833">
    <property type="entry name" value="Thioredoxin-like"/>
    <property type="match status" value="1"/>
</dbReference>
<dbReference type="Pfam" id="PF01436">
    <property type="entry name" value="NHL"/>
    <property type="match status" value="1"/>
</dbReference>
<dbReference type="InterPro" id="IPR036249">
    <property type="entry name" value="Thioredoxin-like_sf"/>
</dbReference>
<organism evidence="2">
    <name type="scientific">uncultured Thermomicrobiales bacterium</name>
    <dbReference type="NCBI Taxonomy" id="1645740"/>
    <lineage>
        <taxon>Bacteria</taxon>
        <taxon>Pseudomonadati</taxon>
        <taxon>Thermomicrobiota</taxon>
        <taxon>Thermomicrobia</taxon>
        <taxon>Thermomicrobiales</taxon>
        <taxon>environmental samples</taxon>
    </lineage>
</organism>
<gene>
    <name evidence="2" type="ORF">AVDCRST_MAG70-929</name>
</gene>
<keyword evidence="1" id="KW-0677">Repeat</keyword>
<dbReference type="PANTHER" id="PTHR46388:SF2">
    <property type="entry name" value="NHL REPEAT-CONTAINING PROTEIN 2"/>
    <property type="match status" value="1"/>
</dbReference>
<dbReference type="PANTHER" id="PTHR46388">
    <property type="entry name" value="NHL REPEAT-CONTAINING PROTEIN 2"/>
    <property type="match status" value="1"/>
</dbReference>
<protein>
    <recommendedName>
        <fullName evidence="3">Alkyl hydroperoxide reductase</fullName>
    </recommendedName>
</protein>
<accession>A0A6J4UI76</accession>